<gene>
    <name evidence="2" type="ORF">FNL38_103125</name>
</gene>
<sequence>MAQTSLRPKKTALLVAQRIVSDIARGGNRIGDRLPLSTSCSSSTASAGAYYANP</sequence>
<comment type="caution">
    <text evidence="2">The sequence shown here is derived from an EMBL/GenBank/DDBJ whole genome shotgun (WGS) entry which is preliminary data.</text>
</comment>
<dbReference type="EMBL" id="VNIQ01000003">
    <property type="protein sequence ID" value="TYQ04775.1"/>
    <property type="molecule type" value="Genomic_DNA"/>
</dbReference>
<feature type="compositionally biased region" description="Low complexity" evidence="1">
    <location>
        <begin position="37"/>
        <end position="54"/>
    </location>
</feature>
<proteinExistence type="predicted"/>
<evidence type="ECO:0000256" key="1">
    <source>
        <dbReference type="SAM" id="MobiDB-lite"/>
    </source>
</evidence>
<protein>
    <submittedName>
        <fullName evidence="2">Uncharacterized protein</fullName>
    </submittedName>
</protein>
<dbReference type="AlphaFoldDB" id="A0A652YR35"/>
<accession>A0A652YR35</accession>
<evidence type="ECO:0000313" key="2">
    <source>
        <dbReference type="EMBL" id="TYQ04775.1"/>
    </source>
</evidence>
<feature type="region of interest" description="Disordered" evidence="1">
    <location>
        <begin position="35"/>
        <end position="54"/>
    </location>
</feature>
<organism evidence="2">
    <name type="scientific">Nocardia globerula</name>
    <dbReference type="NCBI Taxonomy" id="1818"/>
    <lineage>
        <taxon>Bacteria</taxon>
        <taxon>Bacillati</taxon>
        <taxon>Actinomycetota</taxon>
        <taxon>Actinomycetes</taxon>
        <taxon>Mycobacteriales</taxon>
        <taxon>Nocardiaceae</taxon>
        <taxon>Nocardia</taxon>
    </lineage>
</organism>
<reference evidence="2" key="1">
    <citation type="submission" date="2019-07" db="EMBL/GenBank/DDBJ databases">
        <title>Genomic Encyclopedia of Type Strains, Phase IV (KMG-IV): sequencing the most valuable type-strain genomes for metagenomic binning, comparative biology and taxonomic classification.</title>
        <authorList>
            <person name="Goeker M."/>
        </authorList>
    </citation>
    <scope>NUCLEOTIDE SEQUENCE</scope>
    <source>
        <strain evidence="2">DSM 44596</strain>
    </source>
</reference>
<name>A0A652YR35_NOCGL</name>